<keyword evidence="3" id="KW-1185">Reference proteome</keyword>
<evidence type="ECO:0000256" key="1">
    <source>
        <dbReference type="SAM" id="MobiDB-lite"/>
    </source>
</evidence>
<protein>
    <submittedName>
        <fullName evidence="2">Uncharacterized protein</fullName>
    </submittedName>
</protein>
<dbReference type="AlphaFoldDB" id="A0A5N7BHJ0"/>
<evidence type="ECO:0000313" key="2">
    <source>
        <dbReference type="EMBL" id="KAE8381246.1"/>
    </source>
</evidence>
<reference evidence="2 3" key="1">
    <citation type="submission" date="2019-04" db="EMBL/GenBank/DDBJ databases">
        <title>Friends and foes A comparative genomics studyof 23 Aspergillus species from section Flavi.</title>
        <authorList>
            <consortium name="DOE Joint Genome Institute"/>
            <person name="Kjaerbolling I."/>
            <person name="Vesth T."/>
            <person name="Frisvad J.C."/>
            <person name="Nybo J.L."/>
            <person name="Theobald S."/>
            <person name="Kildgaard S."/>
            <person name="Isbrandt T."/>
            <person name="Kuo A."/>
            <person name="Sato A."/>
            <person name="Lyhne E.K."/>
            <person name="Kogle M.E."/>
            <person name="Wiebenga A."/>
            <person name="Kun R.S."/>
            <person name="Lubbers R.J."/>
            <person name="Makela M.R."/>
            <person name="Barry K."/>
            <person name="Chovatia M."/>
            <person name="Clum A."/>
            <person name="Daum C."/>
            <person name="Haridas S."/>
            <person name="He G."/>
            <person name="LaButti K."/>
            <person name="Lipzen A."/>
            <person name="Mondo S."/>
            <person name="Riley R."/>
            <person name="Salamov A."/>
            <person name="Simmons B.A."/>
            <person name="Magnuson J.K."/>
            <person name="Henrissat B."/>
            <person name="Mortensen U.H."/>
            <person name="Larsen T.O."/>
            <person name="Devries R.P."/>
            <person name="Grigoriev I.V."/>
            <person name="Machida M."/>
            <person name="Baker S.E."/>
            <person name="Andersen M.R."/>
        </authorList>
    </citation>
    <scope>NUCLEOTIDE SEQUENCE [LARGE SCALE GENOMIC DNA]</scope>
    <source>
        <strain evidence="2 3">IBT 29228</strain>
    </source>
</reference>
<feature type="region of interest" description="Disordered" evidence="1">
    <location>
        <begin position="1"/>
        <end position="41"/>
    </location>
</feature>
<dbReference type="EMBL" id="ML736173">
    <property type="protein sequence ID" value="KAE8381246.1"/>
    <property type="molecule type" value="Genomic_DNA"/>
</dbReference>
<organism evidence="2 3">
    <name type="scientific">Aspergillus bertholletiae</name>
    <dbReference type="NCBI Taxonomy" id="1226010"/>
    <lineage>
        <taxon>Eukaryota</taxon>
        <taxon>Fungi</taxon>
        <taxon>Dikarya</taxon>
        <taxon>Ascomycota</taxon>
        <taxon>Pezizomycotina</taxon>
        <taxon>Eurotiomycetes</taxon>
        <taxon>Eurotiomycetidae</taxon>
        <taxon>Eurotiales</taxon>
        <taxon>Aspergillaceae</taxon>
        <taxon>Aspergillus</taxon>
        <taxon>Aspergillus subgen. Circumdati</taxon>
    </lineage>
</organism>
<feature type="compositionally biased region" description="Pro residues" evidence="1">
    <location>
        <begin position="1"/>
        <end position="11"/>
    </location>
</feature>
<gene>
    <name evidence="2" type="ORF">BDV26DRAFT_255964</name>
</gene>
<name>A0A5N7BHJ0_9EURO</name>
<dbReference type="OrthoDB" id="4502188at2759"/>
<sequence length="185" mass="19640">MNPPKTPPQTNPRPKFLTSTPFTRREPAFSPPITPEPHRANLSDILSDSDISILDLGPGLSTRNTSCYQASSAVKTLTGDAKQPASSLTMPTIGNLQGDRTTEDVTARIASLNATTTSPSPMKDTPQAADVTPKKLVRVGSMNGALRALSSPVLSPLRGGPGRVERPRVNRAKTSFRGVGSVLER</sequence>
<accession>A0A5N7BHJ0</accession>
<evidence type="ECO:0000313" key="3">
    <source>
        <dbReference type="Proteomes" id="UP000326198"/>
    </source>
</evidence>
<dbReference type="Proteomes" id="UP000326198">
    <property type="component" value="Unassembled WGS sequence"/>
</dbReference>
<proteinExistence type="predicted"/>